<comment type="caution">
    <text evidence="2">The sequence shown here is derived from an EMBL/GenBank/DDBJ whole genome shotgun (WGS) entry which is preliminary data.</text>
</comment>
<feature type="domain" description="SnoaL-like" evidence="1">
    <location>
        <begin position="169"/>
        <end position="286"/>
    </location>
</feature>
<evidence type="ECO:0000313" key="2">
    <source>
        <dbReference type="EMBL" id="MFC4595696.1"/>
    </source>
</evidence>
<dbReference type="Gene3D" id="3.10.450.50">
    <property type="match status" value="2"/>
</dbReference>
<evidence type="ECO:0000259" key="1">
    <source>
        <dbReference type="Pfam" id="PF13474"/>
    </source>
</evidence>
<dbReference type="SUPFAM" id="SSF54427">
    <property type="entry name" value="NTF2-like"/>
    <property type="match status" value="2"/>
</dbReference>
<dbReference type="InterPro" id="IPR037401">
    <property type="entry name" value="SnoaL-like"/>
</dbReference>
<protein>
    <submittedName>
        <fullName evidence="2">YybH family protein</fullName>
    </submittedName>
</protein>
<organism evidence="2 3">
    <name type="scientific">Sphingobium tyrosinilyticum</name>
    <dbReference type="NCBI Taxonomy" id="2715436"/>
    <lineage>
        <taxon>Bacteria</taxon>
        <taxon>Pseudomonadati</taxon>
        <taxon>Pseudomonadota</taxon>
        <taxon>Alphaproteobacteria</taxon>
        <taxon>Sphingomonadales</taxon>
        <taxon>Sphingomonadaceae</taxon>
        <taxon>Sphingobium</taxon>
    </lineage>
</organism>
<evidence type="ECO:0000313" key="3">
    <source>
        <dbReference type="Proteomes" id="UP001595957"/>
    </source>
</evidence>
<reference evidence="3" key="1">
    <citation type="journal article" date="2019" name="Int. J. Syst. Evol. Microbiol.">
        <title>The Global Catalogue of Microorganisms (GCM) 10K type strain sequencing project: providing services to taxonomists for standard genome sequencing and annotation.</title>
        <authorList>
            <consortium name="The Broad Institute Genomics Platform"/>
            <consortium name="The Broad Institute Genome Sequencing Center for Infectious Disease"/>
            <person name="Wu L."/>
            <person name="Ma J."/>
        </authorList>
    </citation>
    <scope>NUCLEOTIDE SEQUENCE [LARGE SCALE GENOMIC DNA]</scope>
    <source>
        <strain evidence="3">NBRC 103632</strain>
    </source>
</reference>
<accession>A0ABV9F4L8</accession>
<dbReference type="EMBL" id="JBHSFZ010000058">
    <property type="protein sequence ID" value="MFC4595696.1"/>
    <property type="molecule type" value="Genomic_DNA"/>
</dbReference>
<sequence>MTTFNHRITVTELSNIENWIQVVDNIDDLMLNVSRQIVMADMMLPAWYVGWESVYDNVGQQYATTVGNQHKLPEMNIFTDDNLAAILMTIELNQKKDGKPIVFAFRQLDIFRKRGRHWLATQAHCYVPVDPETGERAPGALPLRGPIEWSDDPLPGPATQEKEAEEELRAWFRSRIAAQDIESLMAHFGPGDDVVLYTPYLPGEHRGLAEIRTHFVKAFADIASMKAEATDYHVTTDGLMAGIIARLNLHLTMNDGSEKKLSVRHSNALRRVNGKWHAMIEMRSFPTDLATGKPVTWLGDQPA</sequence>
<keyword evidence="3" id="KW-1185">Reference proteome</keyword>
<dbReference type="InterPro" id="IPR032710">
    <property type="entry name" value="NTF2-like_dom_sf"/>
</dbReference>
<dbReference type="Proteomes" id="UP001595957">
    <property type="component" value="Unassembled WGS sequence"/>
</dbReference>
<gene>
    <name evidence="2" type="ORF">ACFO3E_16160</name>
</gene>
<name>A0ABV9F4L8_9SPHN</name>
<dbReference type="RefSeq" id="WP_380806194.1">
    <property type="nucleotide sequence ID" value="NZ_JBHSFZ010000058.1"/>
</dbReference>
<proteinExistence type="predicted"/>
<dbReference type="Pfam" id="PF13474">
    <property type="entry name" value="SnoaL_3"/>
    <property type="match status" value="1"/>
</dbReference>